<keyword evidence="6 7" id="KW-0012">Acyltransferase</keyword>
<dbReference type="PROSITE" id="PS50216">
    <property type="entry name" value="DHHC"/>
    <property type="match status" value="1"/>
</dbReference>
<name>A0A6I8SJY0_XENTR</name>
<comment type="similarity">
    <text evidence="7">Belongs to the DHHC palmitoyltransferase family.</text>
</comment>
<feature type="transmembrane region" description="Helical" evidence="7">
    <location>
        <begin position="164"/>
        <end position="189"/>
    </location>
</feature>
<dbReference type="GeneTree" id="ENSGT00940000153716"/>
<accession>A0A6I8SJY0</accession>
<dbReference type="Ensembl" id="ENSXETT00000092675">
    <property type="protein sequence ID" value="ENSXETP00000097751"/>
    <property type="gene ID" value="ENSXETG00000034873"/>
</dbReference>
<sequence length="314" mass="35719">MSLTILRRLYAWIPVFLVAVMFVGSYYIFVVELCFYTVTSIAERVTLLVIYNILFAMFLWSYIVAVSTCPATPPERFHFSQRMKELIAFGNTTGEFGELIRNAAKQHPIHTLTHEGNIRLCDKCLLIKPDRCHHCRDCNTCVLKFDHHCPLLNNCVGFSNYKTFLLVVLYGCLYFAFGAAASLCYMIMFWTGAIPDSPTKIPILVMFCIFTFILLLLFPFQVFHCHVAGRNRSTIEHCYSSFTRNGLSRDTFSLGFWQNLKQVLGDKKKWWLIPINTRLGDGYLFVLCLGLPPLLANKGGGGVVTSRAAWVKTG</sequence>
<proteinExistence type="inferred from homology"/>
<keyword evidence="3 7" id="KW-0812">Transmembrane</keyword>
<comment type="subcellular location">
    <subcellularLocation>
        <location evidence="1">Membrane</location>
        <topology evidence="1">Multi-pass membrane protein</topology>
    </subcellularLocation>
</comment>
<dbReference type="InterPro" id="IPR039859">
    <property type="entry name" value="PFA4/ZDH16/20/ERF2-like"/>
</dbReference>
<evidence type="ECO:0000256" key="7">
    <source>
        <dbReference type="RuleBase" id="RU079119"/>
    </source>
</evidence>
<evidence type="ECO:0000256" key="6">
    <source>
        <dbReference type="ARBA" id="ARBA00023315"/>
    </source>
</evidence>
<feature type="transmembrane region" description="Helical" evidence="7">
    <location>
        <begin position="49"/>
        <end position="73"/>
    </location>
</feature>
<dbReference type="InParanoid" id="A0A6I8SJY0"/>
<reference evidence="9" key="1">
    <citation type="journal article" date="2010" name="Science">
        <title>The genome of the Western clawed frog Xenopus tropicalis.</title>
        <authorList>
            <person name="Hellsten U."/>
            <person name="Harland R.M."/>
            <person name="Gilchrist M.J."/>
            <person name="Hendrix D."/>
            <person name="Jurka J."/>
            <person name="Kapitonov V."/>
            <person name="Ovcharenko I."/>
            <person name="Putnam N.H."/>
            <person name="Shu S."/>
            <person name="Taher L."/>
            <person name="Blitz I.L."/>
            <person name="Blumberg B."/>
            <person name="Dichmann D.S."/>
            <person name="Dubchak I."/>
            <person name="Amaya E."/>
            <person name="Detter J.C."/>
            <person name="Fletcher R."/>
            <person name="Gerhard D.S."/>
            <person name="Goodstein D."/>
            <person name="Graves T."/>
            <person name="Grigoriev I.V."/>
            <person name="Grimwood J."/>
            <person name="Kawashima T."/>
            <person name="Lindquist E."/>
            <person name="Lucas S.M."/>
            <person name="Mead P.E."/>
            <person name="Mitros T."/>
            <person name="Ogino H."/>
            <person name="Ohta Y."/>
            <person name="Poliakov A.V."/>
            <person name="Pollet N."/>
            <person name="Robert J."/>
            <person name="Salamov A."/>
            <person name="Sater A.K."/>
            <person name="Schmutz J."/>
            <person name="Terry A."/>
            <person name="Vize P.D."/>
            <person name="Warren W.C."/>
            <person name="Wells D."/>
            <person name="Wills A."/>
            <person name="Wilson R.K."/>
            <person name="Zimmerman L.B."/>
            <person name="Zorn A.M."/>
            <person name="Grainger R."/>
            <person name="Grammer T."/>
            <person name="Khokha M.K."/>
            <person name="Richardson P.M."/>
            <person name="Rokhsar D.S."/>
        </authorList>
    </citation>
    <scope>NUCLEOTIDE SEQUENCE [LARGE SCALE GENOMIC DNA]</scope>
    <source>
        <strain evidence="9">Nigerian</strain>
    </source>
</reference>
<comment type="catalytic activity">
    <reaction evidence="7">
        <text>L-cysteinyl-[protein] + hexadecanoyl-CoA = S-hexadecanoyl-L-cysteinyl-[protein] + CoA</text>
        <dbReference type="Rhea" id="RHEA:36683"/>
        <dbReference type="Rhea" id="RHEA-COMP:10131"/>
        <dbReference type="Rhea" id="RHEA-COMP:11032"/>
        <dbReference type="ChEBI" id="CHEBI:29950"/>
        <dbReference type="ChEBI" id="CHEBI:57287"/>
        <dbReference type="ChEBI" id="CHEBI:57379"/>
        <dbReference type="ChEBI" id="CHEBI:74151"/>
        <dbReference type="EC" id="2.3.1.225"/>
    </reaction>
</comment>
<evidence type="ECO:0000259" key="8">
    <source>
        <dbReference type="Pfam" id="PF01529"/>
    </source>
</evidence>
<evidence type="ECO:0000256" key="5">
    <source>
        <dbReference type="ARBA" id="ARBA00023136"/>
    </source>
</evidence>
<evidence type="ECO:0000256" key="2">
    <source>
        <dbReference type="ARBA" id="ARBA00022679"/>
    </source>
</evidence>
<keyword evidence="4 7" id="KW-1133">Transmembrane helix</keyword>
<evidence type="ECO:0000256" key="1">
    <source>
        <dbReference type="ARBA" id="ARBA00004141"/>
    </source>
</evidence>
<dbReference type="EC" id="2.3.1.225" evidence="7"/>
<keyword evidence="2 7" id="KW-0808">Transferase</keyword>
<dbReference type="GO" id="GO:0019706">
    <property type="term" value="F:protein-cysteine S-palmitoyltransferase activity"/>
    <property type="evidence" value="ECO:0007669"/>
    <property type="project" value="UniProtKB-EC"/>
</dbReference>
<feature type="transmembrane region" description="Helical" evidence="7">
    <location>
        <begin position="201"/>
        <end position="223"/>
    </location>
</feature>
<organism evidence="9">
    <name type="scientific">Xenopus tropicalis</name>
    <name type="common">Western clawed frog</name>
    <name type="synonym">Silurana tropicalis</name>
    <dbReference type="NCBI Taxonomy" id="8364"/>
    <lineage>
        <taxon>Eukaryota</taxon>
        <taxon>Metazoa</taxon>
        <taxon>Chordata</taxon>
        <taxon>Craniata</taxon>
        <taxon>Vertebrata</taxon>
        <taxon>Euteleostomi</taxon>
        <taxon>Amphibia</taxon>
        <taxon>Batrachia</taxon>
        <taxon>Anura</taxon>
        <taxon>Pipoidea</taxon>
        <taxon>Pipidae</taxon>
        <taxon>Xenopodinae</taxon>
        <taxon>Xenopus</taxon>
        <taxon>Silurana</taxon>
    </lineage>
</organism>
<dbReference type="AlphaFoldDB" id="A0A6I8SJY0"/>
<feature type="domain" description="Palmitoyltransferase DHHC" evidence="8">
    <location>
        <begin position="117"/>
        <end position="238"/>
    </location>
</feature>
<reference evidence="9" key="2">
    <citation type="submission" date="2020-05" db="UniProtKB">
        <authorList>
            <consortium name="Ensembl"/>
        </authorList>
    </citation>
    <scope>IDENTIFICATION</scope>
</reference>
<dbReference type="InterPro" id="IPR001594">
    <property type="entry name" value="Palmitoyltrfase_DHHC"/>
</dbReference>
<evidence type="ECO:0000256" key="4">
    <source>
        <dbReference type="ARBA" id="ARBA00022989"/>
    </source>
</evidence>
<protein>
    <recommendedName>
        <fullName evidence="7">Palmitoyltransferase</fullName>
        <ecNumber evidence="7">2.3.1.225</ecNumber>
    </recommendedName>
</protein>
<evidence type="ECO:0000313" key="9">
    <source>
        <dbReference type="Ensembl" id="ENSXETP00000097751"/>
    </source>
</evidence>
<dbReference type="GO" id="GO:0016020">
    <property type="term" value="C:membrane"/>
    <property type="evidence" value="ECO:0007669"/>
    <property type="project" value="UniProtKB-SubCell"/>
</dbReference>
<dbReference type="Pfam" id="PF01529">
    <property type="entry name" value="DHHC"/>
    <property type="match status" value="1"/>
</dbReference>
<comment type="domain">
    <text evidence="7">The DHHC domain is required for palmitoyltransferase activity.</text>
</comment>
<keyword evidence="5 7" id="KW-0472">Membrane</keyword>
<feature type="transmembrane region" description="Helical" evidence="7">
    <location>
        <begin position="9"/>
        <end position="29"/>
    </location>
</feature>
<evidence type="ECO:0000256" key="3">
    <source>
        <dbReference type="ARBA" id="ARBA00022692"/>
    </source>
</evidence>
<dbReference type="PANTHER" id="PTHR12246">
    <property type="entry name" value="PALMITOYLTRANSFERASE ZDHHC16"/>
    <property type="match status" value="1"/>
</dbReference>